<evidence type="ECO:0000256" key="1">
    <source>
        <dbReference type="ARBA" id="ARBA00022618"/>
    </source>
</evidence>
<feature type="compositionally biased region" description="Basic and acidic residues" evidence="5">
    <location>
        <begin position="29"/>
        <end position="39"/>
    </location>
</feature>
<keyword evidence="2 4" id="KW-0195">Cyclin</keyword>
<evidence type="ECO:0000259" key="6">
    <source>
        <dbReference type="SMART" id="SM00385"/>
    </source>
</evidence>
<dbReference type="SMART" id="SM01332">
    <property type="entry name" value="Cyclin_C"/>
    <property type="match status" value="1"/>
</dbReference>
<feature type="region of interest" description="Disordered" evidence="5">
    <location>
        <begin position="1"/>
        <end position="41"/>
    </location>
</feature>
<proteinExistence type="inferred from homology"/>
<accession>A0A6M2CZZ1</accession>
<keyword evidence="3" id="KW-0131">Cell cycle</keyword>
<dbReference type="FunFam" id="1.10.472.10:FF:000001">
    <property type="entry name" value="G2/mitotic-specific cyclin"/>
    <property type="match status" value="1"/>
</dbReference>
<evidence type="ECO:0000256" key="5">
    <source>
        <dbReference type="SAM" id="MobiDB-lite"/>
    </source>
</evidence>
<dbReference type="AlphaFoldDB" id="A0A6M2CZZ1"/>
<dbReference type="InterPro" id="IPR013763">
    <property type="entry name" value="Cyclin-like_dom"/>
</dbReference>
<dbReference type="SMART" id="SM00385">
    <property type="entry name" value="CYCLIN"/>
    <property type="match status" value="2"/>
</dbReference>
<dbReference type="GO" id="GO:0016538">
    <property type="term" value="F:cyclin-dependent protein serine/threonine kinase regulator activity"/>
    <property type="evidence" value="ECO:0007669"/>
    <property type="project" value="InterPro"/>
</dbReference>
<evidence type="ECO:0000256" key="2">
    <source>
        <dbReference type="ARBA" id="ARBA00023127"/>
    </source>
</evidence>
<dbReference type="Pfam" id="PF02984">
    <property type="entry name" value="Cyclin_C"/>
    <property type="match status" value="1"/>
</dbReference>
<dbReference type="EMBL" id="GHWJ01006682">
    <property type="protein sequence ID" value="NOV39419.1"/>
    <property type="molecule type" value="Transcribed_RNA"/>
</dbReference>
<dbReference type="InterPro" id="IPR006671">
    <property type="entry name" value="Cyclin_N"/>
</dbReference>
<sequence length="412" mass="46273">MATKTSRQLQMLAENARKQGTQDPVSQKRPAEKSPEKALSRKRVVLGDINLNHKALEAAAAKKGGGLIKPGPKKTVLRARNAAAAAAAANAVRKVVVKGTTATVVATKPPPEKTATSSKEPQTSVALPTVSEAQQRPELPEGVVDFDLDSQDELFSESTYAADIFNYYKEREESFRISKYLDRQEELSVGMRSVLVDWMVEVQENFELNHETLYLAVKCVDRYLSLEPCSKARLQLLGATALFVSAKFDERCPPSVRDFLYICDDAYSHEELISMETHLLKVLDFELGMPLSYRFLRRYSRCARLPMEVLTLARYVLESSLLDYNLVEQRESKMAAAALLQALLMKGDTWNPTLQYYSGYKAEELTNLQQHLNLFLHQQQKGNLEAIRSKYSHKVFHEVALTPLLPVATKTS</sequence>
<dbReference type="OrthoDB" id="5590282at2759"/>
<organism evidence="8">
    <name type="scientific">Rhipicephalus microplus</name>
    <name type="common">Cattle tick</name>
    <name type="synonym">Boophilus microplus</name>
    <dbReference type="NCBI Taxonomy" id="6941"/>
    <lineage>
        <taxon>Eukaryota</taxon>
        <taxon>Metazoa</taxon>
        <taxon>Ecdysozoa</taxon>
        <taxon>Arthropoda</taxon>
        <taxon>Chelicerata</taxon>
        <taxon>Arachnida</taxon>
        <taxon>Acari</taxon>
        <taxon>Parasitiformes</taxon>
        <taxon>Ixodida</taxon>
        <taxon>Ixodoidea</taxon>
        <taxon>Ixodidae</taxon>
        <taxon>Rhipicephalinae</taxon>
        <taxon>Rhipicephalus</taxon>
        <taxon>Boophilus</taxon>
    </lineage>
</organism>
<dbReference type="InterPro" id="IPR039361">
    <property type="entry name" value="Cyclin"/>
</dbReference>
<dbReference type="GO" id="GO:0044772">
    <property type="term" value="P:mitotic cell cycle phase transition"/>
    <property type="evidence" value="ECO:0007669"/>
    <property type="project" value="InterPro"/>
</dbReference>
<feature type="domain" description="Cyclin-like" evidence="6">
    <location>
        <begin position="197"/>
        <end position="281"/>
    </location>
</feature>
<dbReference type="CDD" id="cd20508">
    <property type="entry name" value="CYCLIN_CCNB3_rpt1"/>
    <property type="match status" value="1"/>
</dbReference>
<evidence type="ECO:0000256" key="4">
    <source>
        <dbReference type="RuleBase" id="RU000383"/>
    </source>
</evidence>
<keyword evidence="1" id="KW-0132">Cell division</keyword>
<dbReference type="InterPro" id="IPR004367">
    <property type="entry name" value="Cyclin_C-dom"/>
</dbReference>
<name>A0A6M2CZZ1_RHIMP</name>
<dbReference type="SUPFAM" id="SSF47954">
    <property type="entry name" value="Cyclin-like"/>
    <property type="match status" value="2"/>
</dbReference>
<evidence type="ECO:0000259" key="7">
    <source>
        <dbReference type="SMART" id="SM01332"/>
    </source>
</evidence>
<dbReference type="PROSITE" id="PS00292">
    <property type="entry name" value="CYCLINS"/>
    <property type="match status" value="1"/>
</dbReference>
<reference evidence="8" key="1">
    <citation type="submission" date="2019-09" db="EMBL/GenBank/DDBJ databases">
        <title>Organ-specific transcriptomic study of the physiology of the cattle tick, Rhipicephalus microplus.</title>
        <authorList>
            <person name="Tirloni L."/>
            <person name="Braz G."/>
            <person name="Gandara A.C.P."/>
            <person name="Sabadin G.A."/>
            <person name="da Silva R.M."/>
            <person name="Guizzo M.G."/>
            <person name="Machado J.A."/>
            <person name="Costa E.P."/>
            <person name="Gomes H.F."/>
            <person name="Moraes J."/>
            <person name="Mota M.B.S."/>
            <person name="Mesquita R.D."/>
            <person name="Alvarenga P.H."/>
            <person name="Alves F."/>
            <person name="Seixas A."/>
            <person name="da Fonseca R.N."/>
            <person name="Fogaca A."/>
            <person name="Logullo C."/>
            <person name="Tanaka A."/>
            <person name="Daffre S."/>
            <person name="Termignoni C."/>
            <person name="Vaz I.S.Jr."/>
            <person name="Oliveira P.L."/>
            <person name="Ribeiro J.M."/>
        </authorList>
    </citation>
    <scope>NUCLEOTIDE SEQUENCE</scope>
    <source>
        <strain evidence="8">Porto Alegre</strain>
    </source>
</reference>
<feature type="domain" description="Cyclin C-terminal" evidence="7">
    <location>
        <begin position="290"/>
        <end position="405"/>
    </location>
</feature>
<evidence type="ECO:0000256" key="3">
    <source>
        <dbReference type="ARBA" id="ARBA00023306"/>
    </source>
</evidence>
<dbReference type="Gene3D" id="1.10.472.10">
    <property type="entry name" value="Cyclin-like"/>
    <property type="match status" value="2"/>
</dbReference>
<dbReference type="Pfam" id="PF00134">
    <property type="entry name" value="Cyclin_N"/>
    <property type="match status" value="1"/>
</dbReference>
<dbReference type="InterPro" id="IPR046965">
    <property type="entry name" value="Cyclin_A/B-like"/>
</dbReference>
<dbReference type="PIRSF" id="PIRSF001771">
    <property type="entry name" value="Cyclin_A_B_D_E"/>
    <property type="match status" value="1"/>
</dbReference>
<feature type="domain" description="Cyclin-like" evidence="6">
    <location>
        <begin position="294"/>
        <end position="374"/>
    </location>
</feature>
<dbReference type="InterPro" id="IPR036915">
    <property type="entry name" value="Cyclin-like_sf"/>
</dbReference>
<dbReference type="VEuPathDB" id="VectorBase:LOC119178153"/>
<comment type="similarity">
    <text evidence="4">Belongs to the cyclin family.</text>
</comment>
<dbReference type="PANTHER" id="PTHR10177">
    <property type="entry name" value="CYCLINS"/>
    <property type="match status" value="1"/>
</dbReference>
<dbReference type="GO" id="GO:0051301">
    <property type="term" value="P:cell division"/>
    <property type="evidence" value="ECO:0007669"/>
    <property type="project" value="UniProtKB-KW"/>
</dbReference>
<dbReference type="InterPro" id="IPR048258">
    <property type="entry name" value="Cyclins_cyclin-box"/>
</dbReference>
<evidence type="ECO:0000313" key="8">
    <source>
        <dbReference type="EMBL" id="NOV39419.1"/>
    </source>
</evidence>
<protein>
    <submittedName>
        <fullName evidence="8">Putative g2/mitotic-specific cyclin a</fullName>
    </submittedName>
</protein>